<evidence type="ECO:0000313" key="3">
    <source>
        <dbReference type="Proteomes" id="UP000191112"/>
    </source>
</evidence>
<keyword evidence="3" id="KW-1185">Reference proteome</keyword>
<name>A0A1T5FIR3_9FLAO</name>
<dbReference type="EMBL" id="FUYZ01000006">
    <property type="protein sequence ID" value="SKB96061.1"/>
    <property type="molecule type" value="Genomic_DNA"/>
</dbReference>
<dbReference type="Proteomes" id="UP000191112">
    <property type="component" value="Unassembled WGS sequence"/>
</dbReference>
<organism evidence="2 3">
    <name type="scientific">Soonwooa buanensis</name>
    <dbReference type="NCBI Taxonomy" id="619805"/>
    <lineage>
        <taxon>Bacteria</taxon>
        <taxon>Pseudomonadati</taxon>
        <taxon>Bacteroidota</taxon>
        <taxon>Flavobacteriia</taxon>
        <taxon>Flavobacteriales</taxon>
        <taxon>Weeksellaceae</taxon>
        <taxon>Chryseobacterium group</taxon>
        <taxon>Soonwooa</taxon>
    </lineage>
</organism>
<accession>A0A1T5FIR3</accession>
<dbReference type="AlphaFoldDB" id="A0A1T5FIR3"/>
<dbReference type="SUPFAM" id="SSF46955">
    <property type="entry name" value="Putative DNA-binding domain"/>
    <property type="match status" value="1"/>
</dbReference>
<reference evidence="2 3" key="1">
    <citation type="submission" date="2017-02" db="EMBL/GenBank/DDBJ databases">
        <authorList>
            <person name="Peterson S.W."/>
        </authorList>
    </citation>
    <scope>NUCLEOTIDE SEQUENCE [LARGE SCALE GENOMIC DNA]</scope>
    <source>
        <strain evidence="2 3">DSM 22323</strain>
    </source>
</reference>
<evidence type="ECO:0000313" key="2">
    <source>
        <dbReference type="EMBL" id="SKB96061.1"/>
    </source>
</evidence>
<sequence>MKPKFSFSEGDYMNLHHIAEDLLISSLEKGVAIQKSMLLSEDDVCQILQISPRTLRKYRSEHFFRFIKLHGRIYFLKLTFYLDLLKLNEDSLEY</sequence>
<evidence type="ECO:0000259" key="1">
    <source>
        <dbReference type="Pfam" id="PF12728"/>
    </source>
</evidence>
<dbReference type="InterPro" id="IPR041657">
    <property type="entry name" value="HTH_17"/>
</dbReference>
<gene>
    <name evidence="2" type="ORF">SAMN05660477_02101</name>
</gene>
<dbReference type="InterPro" id="IPR009061">
    <property type="entry name" value="DNA-bd_dom_put_sf"/>
</dbReference>
<dbReference type="RefSeq" id="WP_144038353.1">
    <property type="nucleotide sequence ID" value="NZ_FUYZ01000006.1"/>
</dbReference>
<dbReference type="Pfam" id="PF12728">
    <property type="entry name" value="HTH_17"/>
    <property type="match status" value="1"/>
</dbReference>
<proteinExistence type="predicted"/>
<feature type="domain" description="Helix-turn-helix" evidence="1">
    <location>
        <begin position="38"/>
        <end position="77"/>
    </location>
</feature>
<protein>
    <submittedName>
        <fullName evidence="2">Helix-turn-helix domain-containing protein</fullName>
    </submittedName>
</protein>
<dbReference type="OrthoDB" id="961769at2"/>